<dbReference type="EMBL" id="FOXA01000012">
    <property type="protein sequence ID" value="SFP77336.1"/>
    <property type="molecule type" value="Genomic_DNA"/>
</dbReference>
<gene>
    <name evidence="2" type="ORF">SAMN04488047_112121</name>
</gene>
<keyword evidence="1" id="KW-0812">Transmembrane</keyword>
<proteinExistence type="predicted"/>
<dbReference type="RefSeq" id="WP_093423495.1">
    <property type="nucleotide sequence ID" value="NZ_FOXA01000012.1"/>
</dbReference>
<feature type="transmembrane region" description="Helical" evidence="1">
    <location>
        <begin position="153"/>
        <end position="172"/>
    </location>
</feature>
<keyword evidence="3" id="KW-1185">Reference proteome</keyword>
<dbReference type="PIRSF" id="PIRSF033239">
    <property type="entry name" value="ExoD"/>
    <property type="match status" value="1"/>
</dbReference>
<feature type="transmembrane region" description="Helical" evidence="1">
    <location>
        <begin position="47"/>
        <end position="75"/>
    </location>
</feature>
<dbReference type="OrthoDB" id="7949130at2"/>
<keyword evidence="1" id="KW-1133">Transmembrane helix</keyword>
<reference evidence="2 3" key="1">
    <citation type="submission" date="2016-10" db="EMBL/GenBank/DDBJ databases">
        <authorList>
            <person name="de Groot N.N."/>
        </authorList>
    </citation>
    <scope>NUCLEOTIDE SEQUENCE [LARGE SCALE GENOMIC DNA]</scope>
    <source>
        <strain evidence="2 3">DSM 19547</strain>
    </source>
</reference>
<dbReference type="Pfam" id="PF06055">
    <property type="entry name" value="ExoD"/>
    <property type="match status" value="1"/>
</dbReference>
<dbReference type="STRING" id="441119.SAMN04488047_112121"/>
<dbReference type="InterPro" id="IPR010331">
    <property type="entry name" value="ExoD"/>
</dbReference>
<evidence type="ECO:0000313" key="2">
    <source>
        <dbReference type="EMBL" id="SFP77336.1"/>
    </source>
</evidence>
<sequence length="202" mass="21835">MTPETAPEVPHYVRDVVDRLDVLGGHPNPSLGDVVEAFGPASFLPLLLVPALLVVSPLSGIPLFSSICGLTIALIAGQMLARRDHVWLPGFLMRRRVKGERLHWAMVRLRRMADWLDGQTRGRLGLLVSPPFVIVPELTCVLCGLAMPFLELVPFSSSLLGATVTLITVGFLSRDGLFVLAGYILLGLAAWVPVLVAGQLVE</sequence>
<organism evidence="2 3">
    <name type="scientific">Tranquillimonas alkanivorans</name>
    <dbReference type="NCBI Taxonomy" id="441119"/>
    <lineage>
        <taxon>Bacteria</taxon>
        <taxon>Pseudomonadati</taxon>
        <taxon>Pseudomonadota</taxon>
        <taxon>Alphaproteobacteria</taxon>
        <taxon>Rhodobacterales</taxon>
        <taxon>Roseobacteraceae</taxon>
        <taxon>Tranquillimonas</taxon>
    </lineage>
</organism>
<protein>
    <submittedName>
        <fullName evidence="2">Uncharacterized conserved protein</fullName>
    </submittedName>
</protein>
<dbReference type="AlphaFoldDB" id="A0A1I5T4A6"/>
<name>A0A1I5T4A6_9RHOB</name>
<feature type="transmembrane region" description="Helical" evidence="1">
    <location>
        <begin position="124"/>
        <end position="147"/>
    </location>
</feature>
<evidence type="ECO:0000256" key="1">
    <source>
        <dbReference type="SAM" id="Phobius"/>
    </source>
</evidence>
<dbReference type="Proteomes" id="UP000199356">
    <property type="component" value="Unassembled WGS sequence"/>
</dbReference>
<accession>A0A1I5T4A6</accession>
<dbReference type="PANTHER" id="PTHR41795:SF1">
    <property type="entry name" value="EXOPOLYSACCHARIDE SYNTHESIS PROTEIN"/>
    <property type="match status" value="1"/>
</dbReference>
<keyword evidence="1" id="KW-0472">Membrane</keyword>
<dbReference type="PANTHER" id="PTHR41795">
    <property type="entry name" value="EXOPOLYSACCHARIDE SYNTHESIS PROTEIN"/>
    <property type="match status" value="1"/>
</dbReference>
<evidence type="ECO:0000313" key="3">
    <source>
        <dbReference type="Proteomes" id="UP000199356"/>
    </source>
</evidence>
<feature type="transmembrane region" description="Helical" evidence="1">
    <location>
        <begin position="177"/>
        <end position="201"/>
    </location>
</feature>